<name>A0A1V5ZPK6_9BACT</name>
<accession>A0A1V5ZPK6</accession>
<dbReference type="AlphaFoldDB" id="A0A1V5ZPK6"/>
<proteinExistence type="predicted"/>
<sequence length="56" mass="6513">MASVHTLRLVNQPGPFNKKILSKLYVLYNFTRVGQILFSILSRSNLSFSFWISMFT</sequence>
<evidence type="ECO:0000313" key="1">
    <source>
        <dbReference type="EMBL" id="OQB41804.1"/>
    </source>
</evidence>
<reference evidence="1" key="1">
    <citation type="submission" date="2017-02" db="EMBL/GenBank/DDBJ databases">
        <title>Delving into the versatile metabolic prowess of the omnipresent phylum Bacteroidetes.</title>
        <authorList>
            <person name="Nobu M.K."/>
            <person name="Mei R."/>
            <person name="Narihiro T."/>
            <person name="Kuroda K."/>
            <person name="Liu W.-T."/>
        </authorList>
    </citation>
    <scope>NUCLEOTIDE SEQUENCE</scope>
    <source>
        <strain evidence="1">ADurb.Bin160</strain>
    </source>
</reference>
<dbReference type="EMBL" id="MWDB01000010">
    <property type="protein sequence ID" value="OQB41804.1"/>
    <property type="molecule type" value="Genomic_DNA"/>
</dbReference>
<comment type="caution">
    <text evidence="1">The sequence shown here is derived from an EMBL/GenBank/DDBJ whole genome shotgun (WGS) entry which is preliminary data.</text>
</comment>
<organism evidence="1">
    <name type="scientific">candidate division CPR1 bacterium ADurb.Bin160</name>
    <dbReference type="NCBI Taxonomy" id="1852826"/>
    <lineage>
        <taxon>Bacteria</taxon>
        <taxon>candidate division CPR1</taxon>
    </lineage>
</organism>
<gene>
    <name evidence="1" type="ORF">BWY04_00597</name>
</gene>
<dbReference type="Proteomes" id="UP000485621">
    <property type="component" value="Unassembled WGS sequence"/>
</dbReference>
<protein>
    <submittedName>
        <fullName evidence="1">Uncharacterized protein</fullName>
    </submittedName>
</protein>